<gene>
    <name evidence="11" type="ordered locus">Bcell_1722</name>
</gene>
<evidence type="ECO:0000256" key="6">
    <source>
        <dbReference type="ARBA" id="ARBA00023204"/>
    </source>
</evidence>
<dbReference type="InterPro" id="IPR004604">
    <property type="entry name" value="DNA_recomb/repair_RecN"/>
</dbReference>
<comment type="similarity">
    <text evidence="1 8">Belongs to the RecN family.</text>
</comment>
<dbReference type="GO" id="GO:0043590">
    <property type="term" value="C:bacterial nucleoid"/>
    <property type="evidence" value="ECO:0007669"/>
    <property type="project" value="TreeGrafter"/>
</dbReference>
<feature type="coiled-coil region" evidence="9">
    <location>
        <begin position="331"/>
        <end position="358"/>
    </location>
</feature>
<keyword evidence="3" id="KW-0547">Nucleotide-binding</keyword>
<dbReference type="InterPro" id="IPR027417">
    <property type="entry name" value="P-loop_NTPase"/>
</dbReference>
<dbReference type="GO" id="GO:0006310">
    <property type="term" value="P:DNA recombination"/>
    <property type="evidence" value="ECO:0007669"/>
    <property type="project" value="InterPro"/>
</dbReference>
<keyword evidence="4 8" id="KW-0227">DNA damage</keyword>
<evidence type="ECO:0000256" key="8">
    <source>
        <dbReference type="PIRNR" id="PIRNR003128"/>
    </source>
</evidence>
<dbReference type="SUPFAM" id="SSF52540">
    <property type="entry name" value="P-loop containing nucleoside triphosphate hydrolases"/>
    <property type="match status" value="2"/>
</dbReference>
<dbReference type="STRING" id="649639.Bcell_1722"/>
<dbReference type="Pfam" id="PF13476">
    <property type="entry name" value="AAA_23"/>
    <property type="match status" value="1"/>
</dbReference>
<organism evidence="11 12">
    <name type="scientific">Evansella cellulosilytica (strain ATCC 21833 / DSM 2522 / FERM P-1141 / JCM 9156 / N-4)</name>
    <name type="common">Bacillus cellulosilyticus</name>
    <dbReference type="NCBI Taxonomy" id="649639"/>
    <lineage>
        <taxon>Bacteria</taxon>
        <taxon>Bacillati</taxon>
        <taxon>Bacillota</taxon>
        <taxon>Bacilli</taxon>
        <taxon>Bacillales</taxon>
        <taxon>Bacillaceae</taxon>
        <taxon>Evansella</taxon>
    </lineage>
</organism>
<reference evidence="11" key="1">
    <citation type="submission" date="2010-12" db="EMBL/GenBank/DDBJ databases">
        <title>Complete sequence of Bacillus cellulosilyticus DSM 2522.</title>
        <authorList>
            <consortium name="US DOE Joint Genome Institute"/>
            <person name="Lucas S."/>
            <person name="Copeland A."/>
            <person name="Lapidus A."/>
            <person name="Cheng J.-F."/>
            <person name="Bruce D."/>
            <person name="Goodwin L."/>
            <person name="Pitluck S."/>
            <person name="Chertkov O."/>
            <person name="Detter J.C."/>
            <person name="Han C."/>
            <person name="Tapia R."/>
            <person name="Land M."/>
            <person name="Hauser L."/>
            <person name="Jeffries C."/>
            <person name="Kyrpides N."/>
            <person name="Ivanova N."/>
            <person name="Mikhailova N."/>
            <person name="Brumm P."/>
            <person name="Mead D."/>
            <person name="Woyke T."/>
        </authorList>
    </citation>
    <scope>NUCLEOTIDE SEQUENCE [LARGE SCALE GENOMIC DNA]</scope>
    <source>
        <strain evidence="11">DSM 2522</strain>
    </source>
</reference>
<dbReference type="InterPro" id="IPR038729">
    <property type="entry name" value="Rad50/SbcC_AAA"/>
</dbReference>
<dbReference type="CDD" id="cd03241">
    <property type="entry name" value="ABC_RecN"/>
    <property type="match status" value="2"/>
</dbReference>
<dbReference type="KEGG" id="bco:Bcell_1722"/>
<evidence type="ECO:0000313" key="12">
    <source>
        <dbReference type="Proteomes" id="UP000001401"/>
    </source>
</evidence>
<dbReference type="GO" id="GO:0009432">
    <property type="term" value="P:SOS response"/>
    <property type="evidence" value="ECO:0007669"/>
    <property type="project" value="TreeGrafter"/>
</dbReference>
<feature type="domain" description="Rad50/SbcC-type AAA" evidence="10">
    <location>
        <begin position="4"/>
        <end position="202"/>
    </location>
</feature>
<dbReference type="NCBIfam" id="TIGR00634">
    <property type="entry name" value="recN"/>
    <property type="match status" value="1"/>
</dbReference>
<accession>E6TXQ9</accession>
<keyword evidence="9" id="KW-0175">Coiled coil</keyword>
<evidence type="ECO:0000256" key="5">
    <source>
        <dbReference type="ARBA" id="ARBA00022840"/>
    </source>
</evidence>
<dbReference type="NCBIfam" id="NF008121">
    <property type="entry name" value="PRK10869.1"/>
    <property type="match status" value="1"/>
</dbReference>
<evidence type="ECO:0000256" key="7">
    <source>
        <dbReference type="ARBA" id="ARBA00033408"/>
    </source>
</evidence>
<dbReference type="FunFam" id="3.40.50.300:FF:000319">
    <property type="entry name" value="DNA repair protein RecN"/>
    <property type="match status" value="1"/>
</dbReference>
<feature type="coiled-coil region" evidence="9">
    <location>
        <begin position="149"/>
        <end position="183"/>
    </location>
</feature>
<dbReference type="RefSeq" id="WP_013488322.1">
    <property type="nucleotide sequence ID" value="NC_014829.1"/>
</dbReference>
<keyword evidence="12" id="KW-1185">Reference proteome</keyword>
<dbReference type="PANTHER" id="PTHR11059">
    <property type="entry name" value="DNA REPAIR PROTEIN RECN"/>
    <property type="match status" value="1"/>
</dbReference>
<dbReference type="PANTHER" id="PTHR11059:SF0">
    <property type="entry name" value="DNA REPAIR PROTEIN RECN"/>
    <property type="match status" value="1"/>
</dbReference>
<evidence type="ECO:0000256" key="9">
    <source>
        <dbReference type="SAM" id="Coils"/>
    </source>
</evidence>
<protein>
    <recommendedName>
        <fullName evidence="2 8">DNA repair protein RecN</fullName>
    </recommendedName>
    <alternativeName>
        <fullName evidence="7 8">Recombination protein N</fullName>
    </alternativeName>
</protein>
<dbReference type="EMBL" id="CP002394">
    <property type="protein sequence ID" value="ADU29985.1"/>
    <property type="molecule type" value="Genomic_DNA"/>
</dbReference>
<evidence type="ECO:0000256" key="1">
    <source>
        <dbReference type="ARBA" id="ARBA00009441"/>
    </source>
</evidence>
<dbReference type="GO" id="GO:0006281">
    <property type="term" value="P:DNA repair"/>
    <property type="evidence" value="ECO:0007669"/>
    <property type="project" value="UniProtKB-KW"/>
</dbReference>
<name>E6TXQ9_EVAC2</name>
<dbReference type="HOGENOM" id="CLU_018297_3_1_9"/>
<dbReference type="PIRSF" id="PIRSF003128">
    <property type="entry name" value="RecN"/>
    <property type="match status" value="1"/>
</dbReference>
<dbReference type="Gene3D" id="3.40.50.300">
    <property type="entry name" value="P-loop containing nucleotide triphosphate hydrolases"/>
    <property type="match status" value="2"/>
</dbReference>
<evidence type="ECO:0000256" key="3">
    <source>
        <dbReference type="ARBA" id="ARBA00022741"/>
    </source>
</evidence>
<keyword evidence="6 8" id="KW-0234">DNA repair</keyword>
<dbReference type="GO" id="GO:0005524">
    <property type="term" value="F:ATP binding"/>
    <property type="evidence" value="ECO:0007669"/>
    <property type="project" value="UniProtKB-KW"/>
</dbReference>
<dbReference type="OrthoDB" id="9806954at2"/>
<proteinExistence type="inferred from homology"/>
<evidence type="ECO:0000259" key="10">
    <source>
        <dbReference type="Pfam" id="PF13476"/>
    </source>
</evidence>
<dbReference type="Proteomes" id="UP000001401">
    <property type="component" value="Chromosome"/>
</dbReference>
<keyword evidence="5" id="KW-0067">ATP-binding</keyword>
<comment type="function">
    <text evidence="8">May be involved in recombinational repair of damaged DNA.</text>
</comment>
<dbReference type="AlphaFoldDB" id="E6TXQ9"/>
<evidence type="ECO:0000256" key="2">
    <source>
        <dbReference type="ARBA" id="ARBA00021315"/>
    </source>
</evidence>
<sequence>MLMELSIRNFAIIDYTTISFEKGLTVLTGETGAGKSIIIDAIGQLIGGRGSVDFVRHGSARAEIEGLFSIEKSSYMLTLFENFNIDYSEDDTVLLKREITKQGKSVCRINGKLVTLAVLREIGQSLVDIHGQHEHQHLLQMDKHLLLLDRFAENKLKQTKKEYEELYERFYKKREKLKQLTENENEMMQRLDLIQYQLEEITNAKLQPNEDLLLKEEKQRLDYSEELYKSVHSAYEALYGDQKGLEWIMHSMQQMEDAAKIDESLQKIQETISNCYYLLEESVFSLRDYYEKIEFDPNRLDDIETRLNEINHLKRKYGESVNEILEYASHIEEEIDLLKNRDERLQILQDELKELAKDLLIEGNHLTTLRKEEALRLKDAIQEQLRSLYMKDTTFEVNIANHTISVDDLLNIKGLLPINKNGLHSISFMVSTNKGEPLKPLAKVASGGEMSRMILALKTILASHENVTSLIFDEVDVGVSGRVAQAIAEKIYHISFYSQVLCITHLPQVAAMADTHLFISKEMNEDRVKTVVEPLSDQEKIEEVSRMISGVEITDLTRQHAKELIQQAKKLSNNY</sequence>
<dbReference type="FunFam" id="3.40.50.300:FF:000356">
    <property type="entry name" value="DNA repair protein RecN"/>
    <property type="match status" value="1"/>
</dbReference>
<dbReference type="eggNOG" id="COG0497">
    <property type="taxonomic scope" value="Bacteria"/>
</dbReference>
<evidence type="ECO:0000313" key="11">
    <source>
        <dbReference type="EMBL" id="ADU29985.1"/>
    </source>
</evidence>
<evidence type="ECO:0000256" key="4">
    <source>
        <dbReference type="ARBA" id="ARBA00022763"/>
    </source>
</evidence>